<accession>A0A267ADL6</accession>
<feature type="coiled-coil region" evidence="1">
    <location>
        <begin position="957"/>
        <end position="991"/>
    </location>
</feature>
<keyword evidence="1" id="KW-0175">Coiled coil</keyword>
<dbReference type="RefSeq" id="WP_095037019.1">
    <property type="nucleotide sequence ID" value="NZ_NQKQ01000013.1"/>
</dbReference>
<name>A0A267ADL6_PSEFR</name>
<reference evidence="3 4" key="1">
    <citation type="submission" date="2017-08" db="EMBL/GenBank/DDBJ databases">
        <title>Genomic and metabolic characterisation of spoilage-associated Pseudomonas species.</title>
        <authorList>
            <person name="Stanborough T."/>
            <person name="Fegan N."/>
            <person name="Powell S.M."/>
            <person name="Singh T."/>
            <person name="Tamplin M.L."/>
            <person name="Chandry P.S."/>
        </authorList>
    </citation>
    <scope>NUCLEOTIDE SEQUENCE [LARGE SCALE GENOMIC DNA]</scope>
    <source>
        <strain evidence="3 4">F1801</strain>
    </source>
</reference>
<evidence type="ECO:0000259" key="2">
    <source>
        <dbReference type="Pfam" id="PF20178"/>
    </source>
</evidence>
<protein>
    <recommendedName>
        <fullName evidence="2">Dermonecrotic toxin N-terminal domain-containing protein</fullName>
    </recommendedName>
</protein>
<sequence>MNTAALPFPPIIDARLVQEVVASQFALRPNLRVVVRQLLLEQLNEAFAPQVFDIFHTWLVQTVAPDGTALEQPGYRLLSHVLLEHIASQQSLNYDYYSDDECFIGVRTAHSQLSQIEPISRVVPLMRNVVQGWRVALQKALLGYWNQPADAGPSRLIWLSRIIQEQLLASAETRVDLSARQRGVLRTVFRYPDRLDRHALPGLDSTTRAYSVAAKIVAGGTSWEVLTPDVLIVHLLSGENGVFHCKVDGSIQAYASVSRFTQSWGGDMAARFELDSVTRVLYEPEGNLVQAQALCLLERHLDAIMAPVPRTSADALEGHVLDITDTAAVFSATERLDPRDLSSLYAGLPEWLQQSSAADRFAYRSHLTALASTNQQANGQRFDDDIPNLHDFTVNALRRQMGRDQPLAPGYNPDELLLTFINPVGPGGEGTVGTLNPYTQTLTELAVQNLRGAMSRPQRISHARGQLIQDWWMTPDYVRRLIQTVDIGQTYPQWIRRCLLDNPEHARARERLFVDELRVHLPLQALECKIRQRCNFTERGYHCVKGLMMLDPALRKMPGQGVVIRPLAFLASPTARPDVVRNMFVIGPQQVTAGPHVLYRPLYEDALVEYSSWDALRAAIVASGPLQQSVLDWLPAGARRIYEDGGFKRVHQASSWVFDEFPMRLSPRPALLSEFALKDDFGHTLYTEMALALGELGDRQTLSNSERRWASLLEGGWLLFNTMVPMLKLPWALHVLNAVVMTVLALQSDVQRLRSPDSTARAPALIDLLFNIGLTLLHLGPEQVQLTGRVARPDNVLLPAEFAQRRIAPDAGPVIAGEIREGVIFLPAVPVGNYKTRLDFAWFSDRWEHFKPSNLEWLDRNRGQWSDTQNMYVREGVYKGLYALNGKWHALVEDFPYQIGIDSDGVFLVNPRDPSDKGPRISGDDAGVWRFSRKAGLRGGGDAPEPPPKGGARIKRINELRKKMTQYNERVPALQAQMDEATQAYEQLDAQGAPAPERIQALERCITVIEQQQPQYVAVLDHLLQKHALLAEDNDHVILSQSYKNMILLTAHLFDSRVTICRSLQEMHPQVFRDETQVVDAAMFKTGGYRADCLKIFQQLEGAVNDFKAMQAYLEKLRGVPKSGFREALDARRRHIRYEVEIEGQAVTRYRSDVLCRSHQLVVLRDLVPLEPAGEDRRAVDEIVGPLYFKAKNQSELEDETLFSHSERLEILNDVREHYAAAEEALSIFLARPGTRLDQRHVDNVNTVIKALDSRAVAMQLEQASALQEWLPAQPGPSRVPQARRKIVRTRNKGLLIGTVRASHAQGEGEIVDIGDRPAAQPPGGISTNVLTAYKQMAAGQWVELPTPQVALVRPYGTVRAQAATLLKQVNGEIHRVKSRIKRTKFAPELYGSLDRFAHNLDRLVTEIKALHPDLLPVHTPVPGTPEALIARLEGAATLLRSEGLKILLSLPPTSRTVGFLLDLGEVQLVKINQRIAMTGERQDFVQEYEVQDPAGQVLWYAHVHYAQAIGGDNNPTAAHFKLPGQRMDSKKSLEAKAGPGQKVPEVYYATITEALFKEHFLPKQP</sequence>
<organism evidence="3 4">
    <name type="scientific">Pseudomonas fragi</name>
    <dbReference type="NCBI Taxonomy" id="296"/>
    <lineage>
        <taxon>Bacteria</taxon>
        <taxon>Pseudomonadati</taxon>
        <taxon>Pseudomonadota</taxon>
        <taxon>Gammaproteobacteria</taxon>
        <taxon>Pseudomonadales</taxon>
        <taxon>Pseudomonadaceae</taxon>
        <taxon>Pseudomonas</taxon>
    </lineage>
</organism>
<dbReference type="Pfam" id="PF20178">
    <property type="entry name" value="ToxA_N"/>
    <property type="match status" value="1"/>
</dbReference>
<gene>
    <name evidence="3" type="ORF">CJU81_13400</name>
</gene>
<evidence type="ECO:0000313" key="4">
    <source>
        <dbReference type="Proteomes" id="UP000215861"/>
    </source>
</evidence>
<dbReference type="Proteomes" id="UP000215861">
    <property type="component" value="Unassembled WGS sequence"/>
</dbReference>
<feature type="domain" description="Dermonecrotic toxin N-terminal" evidence="2">
    <location>
        <begin position="384"/>
        <end position="621"/>
    </location>
</feature>
<evidence type="ECO:0000313" key="3">
    <source>
        <dbReference type="EMBL" id="PAA10745.1"/>
    </source>
</evidence>
<dbReference type="OrthoDB" id="7003488at2"/>
<proteinExistence type="predicted"/>
<comment type="caution">
    <text evidence="3">The sequence shown here is derived from an EMBL/GenBank/DDBJ whole genome shotgun (WGS) entry which is preliminary data.</text>
</comment>
<dbReference type="InterPro" id="IPR046673">
    <property type="entry name" value="ToxA_N"/>
</dbReference>
<dbReference type="EMBL" id="NQKQ01000013">
    <property type="protein sequence ID" value="PAA10745.1"/>
    <property type="molecule type" value="Genomic_DNA"/>
</dbReference>
<evidence type="ECO:0000256" key="1">
    <source>
        <dbReference type="SAM" id="Coils"/>
    </source>
</evidence>